<evidence type="ECO:0000256" key="2">
    <source>
        <dbReference type="ARBA" id="ARBA00022801"/>
    </source>
</evidence>
<feature type="signal peptide" evidence="4">
    <location>
        <begin position="1"/>
        <end position="22"/>
    </location>
</feature>
<feature type="domain" description="Peptidase S9 prolyl oligopeptidase catalytic" evidence="5">
    <location>
        <begin position="531"/>
        <end position="726"/>
    </location>
</feature>
<organism evidence="7 8">
    <name type="scientific">Ulvibacter antarcticus</name>
    <dbReference type="NCBI Taxonomy" id="442714"/>
    <lineage>
        <taxon>Bacteria</taxon>
        <taxon>Pseudomonadati</taxon>
        <taxon>Bacteroidota</taxon>
        <taxon>Flavobacteriia</taxon>
        <taxon>Flavobacteriales</taxon>
        <taxon>Flavobacteriaceae</taxon>
        <taxon>Ulvibacter</taxon>
    </lineage>
</organism>
<keyword evidence="8" id="KW-1185">Reference proteome</keyword>
<proteinExistence type="predicted"/>
<keyword evidence="2" id="KW-0378">Hydrolase</keyword>
<name>A0A3L9Z0V3_9FLAO</name>
<dbReference type="PANTHER" id="PTHR11731">
    <property type="entry name" value="PROTEASE FAMILY S9B,C DIPEPTIDYL-PEPTIDASE IV-RELATED"/>
    <property type="match status" value="1"/>
</dbReference>
<dbReference type="Proteomes" id="UP000271339">
    <property type="component" value="Unassembled WGS sequence"/>
</dbReference>
<dbReference type="PROSITE" id="PS00708">
    <property type="entry name" value="PRO_ENDOPEP_SER"/>
    <property type="match status" value="1"/>
</dbReference>
<evidence type="ECO:0000256" key="3">
    <source>
        <dbReference type="ARBA" id="ARBA00023180"/>
    </source>
</evidence>
<protein>
    <submittedName>
        <fullName evidence="7">Dipeptidyl-peptidase-4</fullName>
    </submittedName>
</protein>
<evidence type="ECO:0000256" key="1">
    <source>
        <dbReference type="ARBA" id="ARBA00022670"/>
    </source>
</evidence>
<dbReference type="InterPro" id="IPR001375">
    <property type="entry name" value="Peptidase_S9_cat"/>
</dbReference>
<dbReference type="EMBL" id="REFC01000011">
    <property type="protein sequence ID" value="RMA66483.1"/>
    <property type="molecule type" value="Genomic_DNA"/>
</dbReference>
<keyword evidence="3" id="KW-0325">Glycoprotein</keyword>
<gene>
    <name evidence="7" type="ORF">BXY75_0909</name>
</gene>
<evidence type="ECO:0000259" key="6">
    <source>
        <dbReference type="Pfam" id="PF00930"/>
    </source>
</evidence>
<evidence type="ECO:0000313" key="8">
    <source>
        <dbReference type="Proteomes" id="UP000271339"/>
    </source>
</evidence>
<evidence type="ECO:0000313" key="7">
    <source>
        <dbReference type="EMBL" id="RMA66483.1"/>
    </source>
</evidence>
<comment type="caution">
    <text evidence="7">The sequence shown here is derived from an EMBL/GenBank/DDBJ whole genome shotgun (WGS) entry which is preliminary data.</text>
</comment>
<dbReference type="Gene3D" id="2.140.10.30">
    <property type="entry name" value="Dipeptidylpeptidase IV, N-terminal domain"/>
    <property type="match status" value="1"/>
</dbReference>
<keyword evidence="4" id="KW-0732">Signal</keyword>
<dbReference type="InterPro" id="IPR002469">
    <property type="entry name" value="Peptidase_S9B_N"/>
</dbReference>
<keyword evidence="1" id="KW-0645">Protease</keyword>
<dbReference type="Pfam" id="PF00326">
    <property type="entry name" value="Peptidase_S9"/>
    <property type="match status" value="1"/>
</dbReference>
<dbReference type="FunFam" id="3.40.50.1820:FF:000003">
    <property type="entry name" value="Dipeptidyl peptidase 4"/>
    <property type="match status" value="1"/>
</dbReference>
<feature type="chain" id="PRO_5018227769" evidence="4">
    <location>
        <begin position="23"/>
        <end position="737"/>
    </location>
</feature>
<dbReference type="GO" id="GO:0006508">
    <property type="term" value="P:proteolysis"/>
    <property type="evidence" value="ECO:0007669"/>
    <property type="project" value="UniProtKB-KW"/>
</dbReference>
<dbReference type="SUPFAM" id="SSF82171">
    <property type="entry name" value="DPP6 N-terminal domain-like"/>
    <property type="match status" value="1"/>
</dbReference>
<accession>A0A3L9Z0V3</accession>
<reference evidence="7 8" key="1">
    <citation type="submission" date="2018-10" db="EMBL/GenBank/DDBJ databases">
        <title>Genomic Encyclopedia of Archaeal and Bacterial Type Strains, Phase II (KMG-II): from individual species to whole genera.</title>
        <authorList>
            <person name="Goeker M."/>
        </authorList>
    </citation>
    <scope>NUCLEOTIDE SEQUENCE [LARGE SCALE GENOMIC DNA]</scope>
    <source>
        <strain evidence="7 8">DSM 23424</strain>
    </source>
</reference>
<dbReference type="AlphaFoldDB" id="A0A3L9Z0V3"/>
<feature type="domain" description="Dipeptidylpeptidase IV N-terminal" evidence="6">
    <location>
        <begin position="100"/>
        <end position="441"/>
    </location>
</feature>
<dbReference type="InterPro" id="IPR002471">
    <property type="entry name" value="Pept_S9_AS"/>
</dbReference>
<dbReference type="GO" id="GO:0008239">
    <property type="term" value="F:dipeptidyl-peptidase activity"/>
    <property type="evidence" value="ECO:0007669"/>
    <property type="project" value="TreeGrafter"/>
</dbReference>
<evidence type="ECO:0000256" key="4">
    <source>
        <dbReference type="SAM" id="SignalP"/>
    </source>
</evidence>
<dbReference type="Gene3D" id="3.40.50.1820">
    <property type="entry name" value="alpha/beta hydrolase"/>
    <property type="match status" value="1"/>
</dbReference>
<dbReference type="RefSeq" id="WP_394347325.1">
    <property type="nucleotide sequence ID" value="NZ_REFC01000011.1"/>
</dbReference>
<dbReference type="InterPro" id="IPR050278">
    <property type="entry name" value="Serine_Prot_S9B/DPPIV"/>
</dbReference>
<sequence length="737" mass="83896">MNRHILTRILVLFLTASTTLLAQQKNITLEEIWGGSFRTEGLDVLRSLKNGEEYSVLNYDQTAKASTVDVYDYKSGKKVKTLVNTNDLAGIEHIISYEFSKDESKLLLATELKQIYRRSSLGTYYVYDIKSKKLDLVSTNKIQEPTFSNDGSKIAYGFDNNLFIKNLASGKEQQITSDGKKNSIINGITDWVYEEEFAFVRAFDWNKDGSKLAFIRFDETEVPEFSMDVYGKELYQTQEVFKYPKAGEANAKVSLHLYDLASGQTSKVDLSQYNSYYIPRIEWTADKDVLSAQLTNRHQDTVDLIFVDASNNTSKLILKETDKAYVDITDNLTFLNDNSFIWTSEKSGWNQIYYYDKTGKPVNQVTDGNWEVTNYYGFDQNTGRIYYQSTENGSTNRDVYSVLRSGKNKVRLSTESGTNAADFSADFSYYIGTFSSSETPYVYTLNEAKTGKLVREIKNNNELKNKLATYKMSPKEFSTINVNGEELNMYTIKPQNFDPNKEYPLFMYQYSGPGSQSVANRWGGANDYWHQMLVQDGFIVVCVDGRGTGLKGRDFKKMTQKELGKYEVEDQIAAAEKLGALPYIDADRIGIWGWSYGGFMSSNCLFQGADTFAMAIAVAPVSSWRFYDTIYTERYMQTPQENPSGYDENSPISHVDKLEGDYLLVHGSADDNVHAQNTMRLVEALVQANKPFDWAVYPDKNHGIYGGNTRLHLYSKMTRFIKESLGEPKDNLIKIKN</sequence>
<dbReference type="InterPro" id="IPR029058">
    <property type="entry name" value="AB_hydrolase_fold"/>
</dbReference>
<dbReference type="PANTHER" id="PTHR11731:SF193">
    <property type="entry name" value="DIPEPTIDYL PEPTIDASE 9"/>
    <property type="match status" value="1"/>
</dbReference>
<evidence type="ECO:0000259" key="5">
    <source>
        <dbReference type="Pfam" id="PF00326"/>
    </source>
</evidence>
<dbReference type="SUPFAM" id="SSF53474">
    <property type="entry name" value="alpha/beta-Hydrolases"/>
    <property type="match status" value="1"/>
</dbReference>
<dbReference type="Pfam" id="PF00930">
    <property type="entry name" value="DPPIV_N"/>
    <property type="match status" value="1"/>
</dbReference>
<dbReference type="GO" id="GO:0004252">
    <property type="term" value="F:serine-type endopeptidase activity"/>
    <property type="evidence" value="ECO:0007669"/>
    <property type="project" value="InterPro"/>
</dbReference>